<dbReference type="PANTHER" id="PTHR10622:SF10">
    <property type="entry name" value="HET DOMAIN-CONTAINING PROTEIN"/>
    <property type="match status" value="1"/>
</dbReference>
<sequence length="409" mass="47416">MPKREIKDRLGKLLRFAIFSHRWFQEGEPSFRTIDSRRPFTRGYHKLIKFCEKAAQFGCKLAWSDTCCIDKTSSAELDEAIRSMFRWYRFAHVCIVHLSDATSILFDELEKDVWFTRGWTLQELLAPRRIKFYGKNWNELTDVDNDKDHDELMVSVSKITNIPIHDLRHFQPGTNRIRERMSWASKRTTTRTEDIAYSLIGIFDVNLPIAYGEGTWAFHRLMEVIIHRCDEWGIFAWAGPPSTHHSRTSAIPQSPACYHLIDVGRFPSETEWVHGDTSFTLSRQGLFLTVMIAIGDIERNVDAHGEEHYEFTVKPSHAGPTFTTVHIDLSMSDPINVKEHEWAIGILNYREVEPKGEYGKLEGDRSYVSFLLHRGGVKEPWTRVPADNILIVNTLFESESREPLCGLWL</sequence>
<dbReference type="Pfam" id="PF06985">
    <property type="entry name" value="HET"/>
    <property type="match status" value="1"/>
</dbReference>
<dbReference type="Proteomes" id="UP001194468">
    <property type="component" value="Unassembled WGS sequence"/>
</dbReference>
<dbReference type="InterPro" id="IPR010730">
    <property type="entry name" value="HET"/>
</dbReference>
<reference evidence="2" key="1">
    <citation type="submission" date="2019-10" db="EMBL/GenBank/DDBJ databases">
        <authorList>
            <consortium name="DOE Joint Genome Institute"/>
            <person name="Kuo A."/>
            <person name="Miyauchi S."/>
            <person name="Kiss E."/>
            <person name="Drula E."/>
            <person name="Kohler A."/>
            <person name="Sanchez-Garcia M."/>
            <person name="Andreopoulos B."/>
            <person name="Barry K.W."/>
            <person name="Bonito G."/>
            <person name="Buee M."/>
            <person name="Carver A."/>
            <person name="Chen C."/>
            <person name="Cichocki N."/>
            <person name="Clum A."/>
            <person name="Culley D."/>
            <person name="Crous P.W."/>
            <person name="Fauchery L."/>
            <person name="Girlanda M."/>
            <person name="Hayes R."/>
            <person name="Keri Z."/>
            <person name="LaButti K."/>
            <person name="Lipzen A."/>
            <person name="Lombard V."/>
            <person name="Magnuson J."/>
            <person name="Maillard F."/>
            <person name="Morin E."/>
            <person name="Murat C."/>
            <person name="Nolan M."/>
            <person name="Ohm R."/>
            <person name="Pangilinan J."/>
            <person name="Pereira M."/>
            <person name="Perotto S."/>
            <person name="Peter M."/>
            <person name="Riley R."/>
            <person name="Sitrit Y."/>
            <person name="Stielow B."/>
            <person name="Szollosi G."/>
            <person name="Zifcakova L."/>
            <person name="Stursova M."/>
            <person name="Spatafora J.W."/>
            <person name="Tedersoo L."/>
            <person name="Vaario L.-M."/>
            <person name="Yamada A."/>
            <person name="Yan M."/>
            <person name="Wang P."/>
            <person name="Xu J."/>
            <person name="Bruns T."/>
            <person name="Baldrian P."/>
            <person name="Vilgalys R."/>
            <person name="Henrissat B."/>
            <person name="Grigoriev I.V."/>
            <person name="Hibbett D."/>
            <person name="Nagy L.G."/>
            <person name="Martin F.M."/>
        </authorList>
    </citation>
    <scope>NUCLEOTIDE SEQUENCE</scope>
    <source>
        <strain evidence="2">BED1</strain>
    </source>
</reference>
<name>A0AAD4GBI4_BOLED</name>
<feature type="domain" description="Heterokaryon incompatibility" evidence="1">
    <location>
        <begin position="18"/>
        <end position="102"/>
    </location>
</feature>
<keyword evidence="3" id="KW-1185">Reference proteome</keyword>
<dbReference type="AlphaFoldDB" id="A0AAD4GBI4"/>
<comment type="caution">
    <text evidence="2">The sequence shown here is derived from an EMBL/GenBank/DDBJ whole genome shotgun (WGS) entry which is preliminary data.</text>
</comment>
<accession>A0AAD4GBI4</accession>
<dbReference type="EMBL" id="WHUW01000024">
    <property type="protein sequence ID" value="KAF8435777.1"/>
    <property type="molecule type" value="Genomic_DNA"/>
</dbReference>
<proteinExistence type="predicted"/>
<evidence type="ECO:0000259" key="1">
    <source>
        <dbReference type="Pfam" id="PF06985"/>
    </source>
</evidence>
<gene>
    <name evidence="2" type="ORF">L210DRAFT_3550578</name>
</gene>
<organism evidence="2 3">
    <name type="scientific">Boletus edulis BED1</name>
    <dbReference type="NCBI Taxonomy" id="1328754"/>
    <lineage>
        <taxon>Eukaryota</taxon>
        <taxon>Fungi</taxon>
        <taxon>Dikarya</taxon>
        <taxon>Basidiomycota</taxon>
        <taxon>Agaricomycotina</taxon>
        <taxon>Agaricomycetes</taxon>
        <taxon>Agaricomycetidae</taxon>
        <taxon>Boletales</taxon>
        <taxon>Boletineae</taxon>
        <taxon>Boletaceae</taxon>
        <taxon>Boletoideae</taxon>
        <taxon>Boletus</taxon>
    </lineage>
</organism>
<dbReference type="PANTHER" id="PTHR10622">
    <property type="entry name" value="HET DOMAIN-CONTAINING PROTEIN"/>
    <property type="match status" value="1"/>
</dbReference>
<evidence type="ECO:0000313" key="3">
    <source>
        <dbReference type="Proteomes" id="UP001194468"/>
    </source>
</evidence>
<protein>
    <recommendedName>
        <fullName evidence="1">Heterokaryon incompatibility domain-containing protein</fullName>
    </recommendedName>
</protein>
<reference evidence="2" key="2">
    <citation type="journal article" date="2020" name="Nat. Commun.">
        <title>Large-scale genome sequencing of mycorrhizal fungi provides insights into the early evolution of symbiotic traits.</title>
        <authorList>
            <person name="Miyauchi S."/>
            <person name="Kiss E."/>
            <person name="Kuo A."/>
            <person name="Drula E."/>
            <person name="Kohler A."/>
            <person name="Sanchez-Garcia M."/>
            <person name="Morin E."/>
            <person name="Andreopoulos B."/>
            <person name="Barry K.W."/>
            <person name="Bonito G."/>
            <person name="Buee M."/>
            <person name="Carver A."/>
            <person name="Chen C."/>
            <person name="Cichocki N."/>
            <person name="Clum A."/>
            <person name="Culley D."/>
            <person name="Crous P.W."/>
            <person name="Fauchery L."/>
            <person name="Girlanda M."/>
            <person name="Hayes R.D."/>
            <person name="Keri Z."/>
            <person name="LaButti K."/>
            <person name="Lipzen A."/>
            <person name="Lombard V."/>
            <person name="Magnuson J."/>
            <person name="Maillard F."/>
            <person name="Murat C."/>
            <person name="Nolan M."/>
            <person name="Ohm R.A."/>
            <person name="Pangilinan J."/>
            <person name="Pereira M.F."/>
            <person name="Perotto S."/>
            <person name="Peter M."/>
            <person name="Pfister S."/>
            <person name="Riley R."/>
            <person name="Sitrit Y."/>
            <person name="Stielow J.B."/>
            <person name="Szollosi G."/>
            <person name="Zifcakova L."/>
            <person name="Stursova M."/>
            <person name="Spatafora J.W."/>
            <person name="Tedersoo L."/>
            <person name="Vaario L.M."/>
            <person name="Yamada A."/>
            <person name="Yan M."/>
            <person name="Wang P."/>
            <person name="Xu J."/>
            <person name="Bruns T."/>
            <person name="Baldrian P."/>
            <person name="Vilgalys R."/>
            <person name="Dunand C."/>
            <person name="Henrissat B."/>
            <person name="Grigoriev I.V."/>
            <person name="Hibbett D."/>
            <person name="Nagy L.G."/>
            <person name="Martin F.M."/>
        </authorList>
    </citation>
    <scope>NUCLEOTIDE SEQUENCE</scope>
    <source>
        <strain evidence="2">BED1</strain>
    </source>
</reference>
<evidence type="ECO:0000313" key="2">
    <source>
        <dbReference type="EMBL" id="KAF8435777.1"/>
    </source>
</evidence>